<dbReference type="OrthoDB" id="5358886at2759"/>
<proteinExistence type="predicted"/>
<dbReference type="Proteomes" id="UP000490939">
    <property type="component" value="Unassembled WGS sequence"/>
</dbReference>
<feature type="region of interest" description="Disordered" evidence="1">
    <location>
        <begin position="335"/>
        <end position="365"/>
    </location>
</feature>
<keyword evidence="4" id="KW-1185">Reference proteome</keyword>
<evidence type="ECO:0000313" key="4">
    <source>
        <dbReference type="Proteomes" id="UP000490939"/>
    </source>
</evidence>
<feature type="signal peptide" evidence="2">
    <location>
        <begin position="1"/>
        <end position="19"/>
    </location>
</feature>
<comment type="caution">
    <text evidence="3">The sequence shown here is derived from an EMBL/GenBank/DDBJ whole genome shotgun (WGS) entry which is preliminary data.</text>
</comment>
<keyword evidence="2" id="KW-0732">Signal</keyword>
<name>A0A8H3Z905_VENIN</name>
<evidence type="ECO:0000256" key="2">
    <source>
        <dbReference type="SAM" id="SignalP"/>
    </source>
</evidence>
<feature type="chain" id="PRO_5034168650" evidence="2">
    <location>
        <begin position="20"/>
        <end position="516"/>
    </location>
</feature>
<feature type="compositionally biased region" description="Polar residues" evidence="1">
    <location>
        <begin position="490"/>
        <end position="507"/>
    </location>
</feature>
<dbReference type="AlphaFoldDB" id="A0A8H3Z905"/>
<gene>
    <name evidence="3" type="ORF">EG327_001161</name>
</gene>
<feature type="compositionally biased region" description="Low complexity" evidence="1">
    <location>
        <begin position="335"/>
        <end position="344"/>
    </location>
</feature>
<reference evidence="3 4" key="1">
    <citation type="submission" date="2019-07" db="EMBL/GenBank/DDBJ databases">
        <title>Venturia inaequalis Genome Resource.</title>
        <authorList>
            <person name="Lichtner F.J."/>
        </authorList>
    </citation>
    <scope>NUCLEOTIDE SEQUENCE [LARGE SCALE GENOMIC DNA]</scope>
    <source>
        <strain evidence="3 4">DMI_063113</strain>
    </source>
</reference>
<protein>
    <submittedName>
        <fullName evidence="3">Uncharacterized protein</fullName>
    </submittedName>
</protein>
<accession>A0A8H3Z905</accession>
<evidence type="ECO:0000313" key="3">
    <source>
        <dbReference type="EMBL" id="KAE9990610.1"/>
    </source>
</evidence>
<feature type="region of interest" description="Disordered" evidence="1">
    <location>
        <begin position="477"/>
        <end position="516"/>
    </location>
</feature>
<dbReference type="EMBL" id="WNWR01000129">
    <property type="protein sequence ID" value="KAE9990610.1"/>
    <property type="molecule type" value="Genomic_DNA"/>
</dbReference>
<organism evidence="3 4">
    <name type="scientific">Venturia inaequalis</name>
    <name type="common">Apple scab fungus</name>
    <dbReference type="NCBI Taxonomy" id="5025"/>
    <lineage>
        <taxon>Eukaryota</taxon>
        <taxon>Fungi</taxon>
        <taxon>Dikarya</taxon>
        <taxon>Ascomycota</taxon>
        <taxon>Pezizomycotina</taxon>
        <taxon>Dothideomycetes</taxon>
        <taxon>Pleosporomycetidae</taxon>
        <taxon>Venturiales</taxon>
        <taxon>Venturiaceae</taxon>
        <taxon>Venturia</taxon>
    </lineage>
</organism>
<evidence type="ECO:0000256" key="1">
    <source>
        <dbReference type="SAM" id="MobiDB-lite"/>
    </source>
</evidence>
<sequence>MKTYSLFFASALLLENTIAQKDDTNKAVRIEPPTTLPALQAPSLAIPSSSYFESVWVKVSAGINTECKTCPNSLCSNKNFYGSIMMFRATCWASGQKINATDMWLNSEEGCFVTAQDTIKYWRNYTKDLKPCQNVPKLAAAPRIMSAKAEIECKRCPNDRCETMKSYERRSEVSITCRAQGLPDCLENCLPSDIPPVNETTVFPWLKTTANCYVKSNSLAQSRFKRQNRPFEDCGPVPYLDFSFRAPPPPLPSVTTVTVTSTLSLYYPVTTTVIIHKNPCEGPNCPPLIWAYTPPSATTTSSPLIVPSNSTGNITSTPISTGGTTIPPASTPLNTNLSPTTLPETTPPNNPVMGPKVSSPPSSTLNANPGITPAPTTNPGITDPGTPIYPVPVEPLPFPQTLNLPPVALRSVVVDPAQGFDNQNSTKLPKCSCEPLNCEGSEGSGDQAICAALAAEKCAKTCPSALKATQAAMDPFHHLMSEGGRPPPNQAQAPSQEYSQEQQSLIDQLSAPDHAP</sequence>